<dbReference type="RefSeq" id="WP_065089659.1">
    <property type="nucleotide sequence ID" value="NZ_JQSG02000006.1"/>
</dbReference>
<evidence type="ECO:0000313" key="4">
    <source>
        <dbReference type="Proteomes" id="UP000029273"/>
    </source>
</evidence>
<organism evidence="3 4">
    <name type="scientific">Acidihalobacter prosperus</name>
    <dbReference type="NCBI Taxonomy" id="160660"/>
    <lineage>
        <taxon>Bacteria</taxon>
        <taxon>Pseudomonadati</taxon>
        <taxon>Pseudomonadota</taxon>
        <taxon>Gammaproteobacteria</taxon>
        <taxon>Chromatiales</taxon>
        <taxon>Ectothiorhodospiraceae</taxon>
        <taxon>Acidihalobacter</taxon>
    </lineage>
</organism>
<sequence length="306" mass="32223">MNAFHALLIPGLAIASAGLALGVLRARRAESPARRSRRGIALNMTLRSLLHDLQMHRGMASILLNGDNAFGARLQAKQADIQRALTTLADGKSCSDLLAPVRIEALTTSWSTLRGRVLKLSPAQSFAAHSTLIQEVLHLISDVAERSQLDAGSPVSASLSDMLWRRLPEAAEGIGKARAIGSGIAAAGQANGVERIRLRFLVTHIRSGLKAIQLAVGQHDGQLSLETRQAAAKAQAQTAQLLSVIEADLVEAERPGIDAERYFAAATEALEALYRVYDAASASLAQPSHAGDASGPSLDGAEARAA</sequence>
<name>A0A1A6C0D2_9GAMM</name>
<proteinExistence type="predicted"/>
<evidence type="ECO:0000259" key="2">
    <source>
        <dbReference type="Pfam" id="PF08376"/>
    </source>
</evidence>
<dbReference type="AlphaFoldDB" id="A0A1A6C0D2"/>
<dbReference type="EMBL" id="JQSG02000006">
    <property type="protein sequence ID" value="OBS08016.1"/>
    <property type="molecule type" value="Genomic_DNA"/>
</dbReference>
<evidence type="ECO:0000313" key="3">
    <source>
        <dbReference type="EMBL" id="OBS08016.1"/>
    </source>
</evidence>
<evidence type="ECO:0000256" key="1">
    <source>
        <dbReference type="SAM" id="MobiDB-lite"/>
    </source>
</evidence>
<feature type="domain" description="Nitrate/nitrite sensing protein" evidence="2">
    <location>
        <begin position="49"/>
        <end position="284"/>
    </location>
</feature>
<reference evidence="3 4" key="1">
    <citation type="journal article" date="2014" name="Genome Announc.">
        <title>Draft Genome Sequence of the Iron-Oxidizing, Acidophilic, and Halotolerant 'Thiobacillus prosperus' Type Strain DSM 5130.</title>
        <authorList>
            <person name="Ossandon F.J."/>
            <person name="Cardenas J.P."/>
            <person name="Corbett M."/>
            <person name="Quatrini R."/>
            <person name="Holmes D.S."/>
            <person name="Watkin E."/>
        </authorList>
    </citation>
    <scope>NUCLEOTIDE SEQUENCE [LARGE SCALE GENOMIC DNA]</scope>
    <source>
        <strain evidence="3 4">DSM 5130</strain>
    </source>
</reference>
<protein>
    <recommendedName>
        <fullName evidence="2">Nitrate/nitrite sensing protein domain-containing protein</fullName>
    </recommendedName>
</protein>
<dbReference type="Proteomes" id="UP000029273">
    <property type="component" value="Unassembled WGS sequence"/>
</dbReference>
<comment type="caution">
    <text evidence="3">The sequence shown here is derived from an EMBL/GenBank/DDBJ whole genome shotgun (WGS) entry which is preliminary data.</text>
</comment>
<feature type="region of interest" description="Disordered" evidence="1">
    <location>
        <begin position="285"/>
        <end position="306"/>
    </location>
</feature>
<dbReference type="Pfam" id="PF08376">
    <property type="entry name" value="NIT"/>
    <property type="match status" value="1"/>
</dbReference>
<gene>
    <name evidence="3" type="ORF">Thpro_022266</name>
</gene>
<accession>A0A1A6C0D2</accession>
<dbReference type="InterPro" id="IPR013587">
    <property type="entry name" value="Nitrate/nitrite_sensing"/>
</dbReference>
<keyword evidence="4" id="KW-1185">Reference proteome</keyword>
<dbReference type="OrthoDB" id="9180266at2"/>